<feature type="coiled-coil region" evidence="9">
    <location>
        <begin position="297"/>
        <end position="324"/>
    </location>
</feature>
<evidence type="ECO:0000256" key="3">
    <source>
        <dbReference type="ARBA" id="ARBA00009291"/>
    </source>
</evidence>
<feature type="coiled-coil region" evidence="9">
    <location>
        <begin position="57"/>
        <end position="105"/>
    </location>
</feature>
<organism evidence="11 12">
    <name type="scientific">Amphibalanus amphitrite</name>
    <name type="common">Striped barnacle</name>
    <name type="synonym">Balanus amphitrite</name>
    <dbReference type="NCBI Taxonomy" id="1232801"/>
    <lineage>
        <taxon>Eukaryota</taxon>
        <taxon>Metazoa</taxon>
        <taxon>Ecdysozoa</taxon>
        <taxon>Arthropoda</taxon>
        <taxon>Crustacea</taxon>
        <taxon>Multicrustacea</taxon>
        <taxon>Cirripedia</taxon>
        <taxon>Thoracica</taxon>
        <taxon>Thoracicalcarea</taxon>
        <taxon>Balanomorpha</taxon>
        <taxon>Balanoidea</taxon>
        <taxon>Balanidae</taxon>
        <taxon>Amphibalaninae</taxon>
        <taxon>Amphibalanus</taxon>
    </lineage>
</organism>
<feature type="compositionally biased region" description="Low complexity" evidence="10">
    <location>
        <begin position="404"/>
        <end position="419"/>
    </location>
</feature>
<evidence type="ECO:0000256" key="8">
    <source>
        <dbReference type="ARBA" id="ARBA00023212"/>
    </source>
</evidence>
<gene>
    <name evidence="11" type="primary">ssx2ip-a</name>
    <name evidence="11" type="ORF">FJT64_010339</name>
</gene>
<accession>A0A6A4VQU3</accession>
<dbReference type="Pfam" id="PF11559">
    <property type="entry name" value="ADIP"/>
    <property type="match status" value="1"/>
</dbReference>
<dbReference type="Proteomes" id="UP000440578">
    <property type="component" value="Unassembled WGS sequence"/>
</dbReference>
<evidence type="ECO:0000256" key="5">
    <source>
        <dbReference type="ARBA" id="ARBA00022889"/>
    </source>
</evidence>
<keyword evidence="5" id="KW-0130">Cell adhesion</keyword>
<evidence type="ECO:0000256" key="9">
    <source>
        <dbReference type="SAM" id="Coils"/>
    </source>
</evidence>
<feature type="coiled-coil region" evidence="9">
    <location>
        <begin position="131"/>
        <end position="158"/>
    </location>
</feature>
<evidence type="ECO:0000313" key="12">
    <source>
        <dbReference type="Proteomes" id="UP000440578"/>
    </source>
</evidence>
<evidence type="ECO:0000256" key="7">
    <source>
        <dbReference type="ARBA" id="ARBA00023054"/>
    </source>
</evidence>
<name>A0A6A4VQU3_AMPAM</name>
<evidence type="ECO:0000256" key="2">
    <source>
        <dbReference type="ARBA" id="ARBA00004300"/>
    </source>
</evidence>
<keyword evidence="4" id="KW-0963">Cytoplasm</keyword>
<dbReference type="PANTHER" id="PTHR46507">
    <property type="entry name" value="AFADIN- AND ALPHA-ACTININ-BINDING PROTEIN"/>
    <property type="match status" value="1"/>
</dbReference>
<dbReference type="InterPro" id="IPR021622">
    <property type="entry name" value="Afadin/alpha-actinin-bd"/>
</dbReference>
<comment type="caution">
    <text evidence="11">The sequence shown here is derived from an EMBL/GenBank/DDBJ whole genome shotgun (WGS) entry which is preliminary data.</text>
</comment>
<dbReference type="AlphaFoldDB" id="A0A6A4VQU3"/>
<dbReference type="PANTHER" id="PTHR46507:SF4">
    <property type="entry name" value="SSX FAMILY MEMBER 2 INTERACTING PROTEIN"/>
    <property type="match status" value="1"/>
</dbReference>
<dbReference type="GO" id="GO:0070161">
    <property type="term" value="C:anchoring junction"/>
    <property type="evidence" value="ECO:0007669"/>
    <property type="project" value="UniProtKB-SubCell"/>
</dbReference>
<comment type="similarity">
    <text evidence="3">Belongs to the ADIP family.</text>
</comment>
<evidence type="ECO:0000256" key="10">
    <source>
        <dbReference type="SAM" id="MobiDB-lite"/>
    </source>
</evidence>
<proteinExistence type="inferred from homology"/>
<comment type="subcellular location">
    <subcellularLocation>
        <location evidence="1">Cell junction</location>
    </subcellularLocation>
    <subcellularLocation>
        <location evidence="2">Cytoplasm</location>
        <location evidence="2">Cytoskeleton</location>
        <location evidence="2">Microtubule organizing center</location>
        <location evidence="2">Centrosome</location>
    </subcellularLocation>
</comment>
<evidence type="ECO:0000256" key="6">
    <source>
        <dbReference type="ARBA" id="ARBA00022949"/>
    </source>
</evidence>
<feature type="region of interest" description="Disordered" evidence="10">
    <location>
        <begin position="404"/>
        <end position="435"/>
    </location>
</feature>
<dbReference type="GO" id="GO:0034451">
    <property type="term" value="C:centriolar satellite"/>
    <property type="evidence" value="ECO:0007669"/>
    <property type="project" value="TreeGrafter"/>
</dbReference>
<keyword evidence="8" id="KW-0206">Cytoskeleton</keyword>
<feature type="region of interest" description="Disordered" evidence="10">
    <location>
        <begin position="451"/>
        <end position="536"/>
    </location>
</feature>
<reference evidence="11 12" key="1">
    <citation type="submission" date="2019-07" db="EMBL/GenBank/DDBJ databases">
        <title>Draft genome assembly of a fouling barnacle, Amphibalanus amphitrite (Darwin, 1854): The first reference genome for Thecostraca.</title>
        <authorList>
            <person name="Kim W."/>
        </authorList>
    </citation>
    <scope>NUCLEOTIDE SEQUENCE [LARGE SCALE GENOMIC DNA]</scope>
    <source>
        <strain evidence="11">SNU_AA5</strain>
        <tissue evidence="11">Soma without cirri and trophi</tissue>
    </source>
</reference>
<dbReference type="OrthoDB" id="6359079at2759"/>
<keyword evidence="12" id="KW-1185">Reference proteome</keyword>
<feature type="compositionally biased region" description="Basic and acidic residues" evidence="10">
    <location>
        <begin position="524"/>
        <end position="536"/>
    </location>
</feature>
<dbReference type="GO" id="GO:0036064">
    <property type="term" value="C:ciliary basal body"/>
    <property type="evidence" value="ECO:0007669"/>
    <property type="project" value="TreeGrafter"/>
</dbReference>
<dbReference type="GO" id="GO:0035735">
    <property type="term" value="P:intraciliary transport involved in cilium assembly"/>
    <property type="evidence" value="ECO:0007669"/>
    <property type="project" value="TreeGrafter"/>
</dbReference>
<evidence type="ECO:0000313" key="11">
    <source>
        <dbReference type="EMBL" id="KAF0291591.1"/>
    </source>
</evidence>
<evidence type="ECO:0000256" key="1">
    <source>
        <dbReference type="ARBA" id="ARBA00004282"/>
    </source>
</evidence>
<evidence type="ECO:0000256" key="4">
    <source>
        <dbReference type="ARBA" id="ARBA00022490"/>
    </source>
</evidence>
<protein>
    <submittedName>
        <fullName evidence="11">Afadin-and alpha-actinin-binding protein A</fullName>
    </submittedName>
</protein>
<feature type="compositionally biased region" description="Low complexity" evidence="10">
    <location>
        <begin position="474"/>
        <end position="486"/>
    </location>
</feature>
<dbReference type="InterPro" id="IPR052300">
    <property type="entry name" value="Adhesion_Centrosome_assoc"/>
</dbReference>
<dbReference type="GO" id="GO:0007155">
    <property type="term" value="P:cell adhesion"/>
    <property type="evidence" value="ECO:0007669"/>
    <property type="project" value="UniProtKB-KW"/>
</dbReference>
<sequence>MGLLTGADAGPSVPQELTLVGLPAVVAPGGQGRLDSVALVNVCWRLLRSSRDGLSERQELQLRLNRADTDRQQLESSLARCRDQCSALESRCAQQQEQQRQLSAQIGTGQTRLTEAKDEVRRLQSLLQQRTTHYQHELKKQERQAERLKDMTHRLLDRERRGGGQERSGLVISGLLSRTDGTRARWRTPAAADRAREEAYERVLAGCEARHLRMVKETQRLRSLLGSVLRALVAASQQVACEDGCTLCGDPHVLNALELGLPYDPLSETVDSLVSCQLSKLTRLSEAPESSGVTVGADSPRRDAQELRQRLEQAERMVQEQRLLIETSTGGDTCDDSFQRNAFFVEERDELAMREQMLSDQRQALARERDMYTEAVLRLGRERMAFEAERAELKKRQFLASSPLLSRRPASARASPLPATKVEPPSPTRRPSSGRDHLLLTAPALRASAEQLLSPGDVTRPCLTSPVGRGAGGQRRSPSTSQRSTPVQRSPASSEPRLSGPRLSELGLPSSLYKPEPGATAAEPTDRMVDDDHCEP</sequence>
<keyword evidence="7 9" id="KW-0175">Coiled coil</keyword>
<dbReference type="EMBL" id="VIIS01001867">
    <property type="protein sequence ID" value="KAF0291591.1"/>
    <property type="molecule type" value="Genomic_DNA"/>
</dbReference>
<keyword evidence="6" id="KW-0965">Cell junction</keyword>